<dbReference type="PROSITE" id="PS51296">
    <property type="entry name" value="RIESKE"/>
    <property type="match status" value="1"/>
</dbReference>
<dbReference type="Pfam" id="PF00355">
    <property type="entry name" value="Rieske"/>
    <property type="match status" value="1"/>
</dbReference>
<dbReference type="Gene3D" id="2.102.10.10">
    <property type="entry name" value="Rieske [2Fe-2S] iron-sulphur domain"/>
    <property type="match status" value="1"/>
</dbReference>
<dbReference type="PROSITE" id="PS51257">
    <property type="entry name" value="PROKAR_LIPOPROTEIN"/>
    <property type="match status" value="1"/>
</dbReference>
<dbReference type="CDD" id="cd03467">
    <property type="entry name" value="Rieske"/>
    <property type="match status" value="1"/>
</dbReference>
<evidence type="ECO:0000256" key="8">
    <source>
        <dbReference type="SAM" id="SignalP"/>
    </source>
</evidence>
<feature type="domain" description="Rieske" evidence="9">
    <location>
        <begin position="56"/>
        <end position="153"/>
    </location>
</feature>
<dbReference type="GO" id="GO:0004497">
    <property type="term" value="F:monooxygenase activity"/>
    <property type="evidence" value="ECO:0007669"/>
    <property type="project" value="UniProtKB-ARBA"/>
</dbReference>
<name>A0AAV3WJK3_9CYAN</name>
<feature type="signal peptide" evidence="8">
    <location>
        <begin position="1"/>
        <end position="24"/>
    </location>
</feature>
<dbReference type="SUPFAM" id="SSF50022">
    <property type="entry name" value="ISP domain"/>
    <property type="match status" value="1"/>
</dbReference>
<feature type="chain" id="PRO_5043382875" evidence="8">
    <location>
        <begin position="25"/>
        <end position="156"/>
    </location>
</feature>
<dbReference type="InterPro" id="IPR014349">
    <property type="entry name" value="Rieske_Fe-S_prot"/>
</dbReference>
<protein>
    <submittedName>
        <fullName evidence="10">Cytochrome b6/f-complex iron-sulfur protein PetC</fullName>
    </submittedName>
</protein>
<dbReference type="PANTHER" id="PTHR10134">
    <property type="entry name" value="CYTOCHROME B-C1 COMPLEX SUBUNIT RIESKE, MITOCHONDRIAL"/>
    <property type="match status" value="1"/>
</dbReference>
<gene>
    <name evidence="10" type="primary">petC_2</name>
    <name evidence="10" type="ORF">MiSe_51380</name>
</gene>
<dbReference type="InterPro" id="IPR017941">
    <property type="entry name" value="Rieske_2Fe-2S"/>
</dbReference>
<keyword evidence="11" id="KW-1185">Reference proteome</keyword>
<keyword evidence="3" id="KW-0408">Iron</keyword>
<dbReference type="AlphaFoldDB" id="A0AAV3WJK3"/>
<proteinExistence type="predicted"/>
<dbReference type="Proteomes" id="UP001050975">
    <property type="component" value="Unassembled WGS sequence"/>
</dbReference>
<evidence type="ECO:0000256" key="6">
    <source>
        <dbReference type="ARBA" id="ARBA00034078"/>
    </source>
</evidence>
<evidence type="ECO:0000313" key="11">
    <source>
        <dbReference type="Proteomes" id="UP001050975"/>
    </source>
</evidence>
<organism evidence="10 11">
    <name type="scientific">Microseira wollei NIES-4236</name>
    <dbReference type="NCBI Taxonomy" id="2530354"/>
    <lineage>
        <taxon>Bacteria</taxon>
        <taxon>Bacillati</taxon>
        <taxon>Cyanobacteriota</taxon>
        <taxon>Cyanophyceae</taxon>
        <taxon>Oscillatoriophycideae</taxon>
        <taxon>Aerosakkonematales</taxon>
        <taxon>Aerosakkonemataceae</taxon>
        <taxon>Microseira</taxon>
    </lineage>
</organism>
<sequence length="156" mass="16398">MDRRSFLGWVGVGWVASSLPVALAACSSNNTDTQAQTNNTATDTPVASSPRSDRFVVVGTVADLTQKGQILNKQSGVGPVLVVRNPAAANQLVAVNPTCTHLRCTVDWKSQPREFVCPCHGSKFATNGTVVTGPADKPLKTYQAKIEGNSVLVSSS</sequence>
<comment type="cofactor">
    <cofactor evidence="6">
        <name>[2Fe-2S] cluster</name>
        <dbReference type="ChEBI" id="CHEBI:190135"/>
    </cofactor>
</comment>
<comment type="caution">
    <text evidence="10">The sequence shown here is derived from an EMBL/GenBank/DDBJ whole genome shotgun (WGS) entry which is preliminary data.</text>
</comment>
<keyword evidence="1" id="KW-0001">2Fe-2S</keyword>
<evidence type="ECO:0000256" key="1">
    <source>
        <dbReference type="ARBA" id="ARBA00022714"/>
    </source>
</evidence>
<keyword evidence="4" id="KW-0411">Iron-sulfur</keyword>
<keyword evidence="2" id="KW-0479">Metal-binding</keyword>
<evidence type="ECO:0000256" key="3">
    <source>
        <dbReference type="ARBA" id="ARBA00023004"/>
    </source>
</evidence>
<dbReference type="InterPro" id="IPR005805">
    <property type="entry name" value="Rieske_Fe-S_prot_C"/>
</dbReference>
<dbReference type="EMBL" id="BLAY01000088">
    <property type="protein sequence ID" value="GET40329.1"/>
    <property type="molecule type" value="Genomic_DNA"/>
</dbReference>
<feature type="compositionally biased region" description="Low complexity" evidence="7">
    <location>
        <begin position="30"/>
        <end position="44"/>
    </location>
</feature>
<dbReference type="GO" id="GO:0051537">
    <property type="term" value="F:2 iron, 2 sulfur cluster binding"/>
    <property type="evidence" value="ECO:0007669"/>
    <property type="project" value="UniProtKB-KW"/>
</dbReference>
<keyword evidence="5" id="KW-1015">Disulfide bond</keyword>
<dbReference type="InterPro" id="IPR036922">
    <property type="entry name" value="Rieske_2Fe-2S_sf"/>
</dbReference>
<accession>A0AAV3WJK3</accession>
<dbReference type="GO" id="GO:0016020">
    <property type="term" value="C:membrane"/>
    <property type="evidence" value="ECO:0007669"/>
    <property type="project" value="InterPro"/>
</dbReference>
<evidence type="ECO:0000256" key="4">
    <source>
        <dbReference type="ARBA" id="ARBA00023014"/>
    </source>
</evidence>
<evidence type="ECO:0000256" key="7">
    <source>
        <dbReference type="SAM" id="MobiDB-lite"/>
    </source>
</evidence>
<dbReference type="PRINTS" id="PR00162">
    <property type="entry name" value="RIESKE"/>
</dbReference>
<evidence type="ECO:0000259" key="9">
    <source>
        <dbReference type="PROSITE" id="PS51296"/>
    </source>
</evidence>
<feature type="region of interest" description="Disordered" evidence="7">
    <location>
        <begin position="30"/>
        <end position="49"/>
    </location>
</feature>
<dbReference type="RefSeq" id="WP_226586172.1">
    <property type="nucleotide sequence ID" value="NZ_BLAY01000088.1"/>
</dbReference>
<keyword evidence="8" id="KW-0732">Signal</keyword>
<reference evidence="10" key="1">
    <citation type="submission" date="2019-10" db="EMBL/GenBank/DDBJ databases">
        <title>Draft genome sequece of Microseira wollei NIES-4236.</title>
        <authorList>
            <person name="Yamaguchi H."/>
            <person name="Suzuki S."/>
            <person name="Kawachi M."/>
        </authorList>
    </citation>
    <scope>NUCLEOTIDE SEQUENCE</scope>
    <source>
        <strain evidence="10">NIES-4236</strain>
    </source>
</reference>
<evidence type="ECO:0000256" key="2">
    <source>
        <dbReference type="ARBA" id="ARBA00022723"/>
    </source>
</evidence>
<dbReference type="GO" id="GO:0016705">
    <property type="term" value="F:oxidoreductase activity, acting on paired donors, with incorporation or reduction of molecular oxygen"/>
    <property type="evidence" value="ECO:0007669"/>
    <property type="project" value="UniProtKB-ARBA"/>
</dbReference>
<dbReference type="GO" id="GO:0046872">
    <property type="term" value="F:metal ion binding"/>
    <property type="evidence" value="ECO:0007669"/>
    <property type="project" value="UniProtKB-KW"/>
</dbReference>
<evidence type="ECO:0000256" key="5">
    <source>
        <dbReference type="ARBA" id="ARBA00023157"/>
    </source>
</evidence>
<evidence type="ECO:0000313" key="10">
    <source>
        <dbReference type="EMBL" id="GET40329.1"/>
    </source>
</evidence>